<comment type="caution">
    <text evidence="1">The sequence shown here is derived from an EMBL/GenBank/DDBJ whole genome shotgun (WGS) entry which is preliminary data.</text>
</comment>
<dbReference type="Proteomes" id="UP001174909">
    <property type="component" value="Unassembled WGS sequence"/>
</dbReference>
<organism evidence="1 2">
    <name type="scientific">Geodia barretti</name>
    <name type="common">Barrett's horny sponge</name>
    <dbReference type="NCBI Taxonomy" id="519541"/>
    <lineage>
        <taxon>Eukaryota</taxon>
        <taxon>Metazoa</taxon>
        <taxon>Porifera</taxon>
        <taxon>Demospongiae</taxon>
        <taxon>Heteroscleromorpha</taxon>
        <taxon>Tetractinellida</taxon>
        <taxon>Astrophorina</taxon>
        <taxon>Geodiidae</taxon>
        <taxon>Geodia</taxon>
    </lineage>
</organism>
<dbReference type="EMBL" id="CASHTH010003772">
    <property type="protein sequence ID" value="CAI8049058.1"/>
    <property type="molecule type" value="Genomic_DNA"/>
</dbReference>
<evidence type="ECO:0000313" key="2">
    <source>
        <dbReference type="Proteomes" id="UP001174909"/>
    </source>
</evidence>
<keyword evidence="2" id="KW-1185">Reference proteome</keyword>
<reference evidence="1" key="1">
    <citation type="submission" date="2023-03" db="EMBL/GenBank/DDBJ databases">
        <authorList>
            <person name="Steffen K."/>
            <person name="Cardenas P."/>
        </authorList>
    </citation>
    <scope>NUCLEOTIDE SEQUENCE</scope>
</reference>
<sequence>MGFVELSEETRGQLAEYVRSGGNVDWANYTAAATRVGETMALISATTRVPVRLIPSHIERSASHNPVQPA</sequence>
<proteinExistence type="predicted"/>
<dbReference type="AlphaFoldDB" id="A0AA35X887"/>
<evidence type="ECO:0000313" key="1">
    <source>
        <dbReference type="EMBL" id="CAI8049058.1"/>
    </source>
</evidence>
<protein>
    <submittedName>
        <fullName evidence="1">Uncharacterized protein</fullName>
    </submittedName>
</protein>
<accession>A0AA35X887</accession>
<gene>
    <name evidence="1" type="ORF">GBAR_LOCUS27011</name>
</gene>
<name>A0AA35X887_GEOBA</name>